<keyword evidence="1" id="KW-0472">Membrane</keyword>
<reference evidence="2" key="1">
    <citation type="submission" date="2022-11" db="EMBL/GenBank/DDBJ databases">
        <title>Methylomonas rapida sp. nov., Carotenoid-Producing Obligate Methanotrophs with High Growth Characteristics and Biotechnological Potential.</title>
        <authorList>
            <person name="Tikhonova E.N."/>
            <person name="Suleimanov R.Z."/>
            <person name="Miroshnikov K."/>
            <person name="Oshkin I.Y."/>
            <person name="Belova S.E."/>
            <person name="Danilova O.V."/>
            <person name="Ashikhmin A."/>
            <person name="Konopkin A."/>
            <person name="But S.Y."/>
            <person name="Khmelenina V.N."/>
            <person name="Kuznetsov N."/>
            <person name="Pimenov N.V."/>
            <person name="Dedysh S.N."/>
        </authorList>
    </citation>
    <scope>NUCLEOTIDE SEQUENCE</scope>
    <source>
        <strain evidence="2">MP1</strain>
    </source>
</reference>
<proteinExistence type="predicted"/>
<dbReference type="EMBL" id="CP113517">
    <property type="protein sequence ID" value="WAR45302.1"/>
    <property type="molecule type" value="Genomic_DNA"/>
</dbReference>
<keyword evidence="1" id="KW-1133">Transmembrane helix</keyword>
<dbReference type="RefSeq" id="WP_269022260.1">
    <property type="nucleotide sequence ID" value="NZ_CP113517.1"/>
</dbReference>
<keyword evidence="3" id="KW-1185">Reference proteome</keyword>
<gene>
    <name evidence="2" type="ORF">NM686_001970</name>
</gene>
<dbReference type="InterPro" id="IPR021244">
    <property type="entry name" value="DUF2802"/>
</dbReference>
<protein>
    <submittedName>
        <fullName evidence="2">DUF2802 domain-containing protein</fullName>
    </submittedName>
</protein>
<keyword evidence="1" id="KW-0812">Transmembrane</keyword>
<evidence type="ECO:0000313" key="3">
    <source>
        <dbReference type="Proteomes" id="UP001162780"/>
    </source>
</evidence>
<dbReference type="Proteomes" id="UP001162780">
    <property type="component" value="Chromosome"/>
</dbReference>
<accession>A0ABY7GLE4</accession>
<organism evidence="2 3">
    <name type="scientific">Methylomonas rapida</name>
    <dbReference type="NCBI Taxonomy" id="2963939"/>
    <lineage>
        <taxon>Bacteria</taxon>
        <taxon>Pseudomonadati</taxon>
        <taxon>Pseudomonadota</taxon>
        <taxon>Gammaproteobacteria</taxon>
        <taxon>Methylococcales</taxon>
        <taxon>Methylococcaceae</taxon>
        <taxon>Methylomonas</taxon>
    </lineage>
</organism>
<evidence type="ECO:0000313" key="2">
    <source>
        <dbReference type="EMBL" id="WAR45302.1"/>
    </source>
</evidence>
<evidence type="ECO:0000256" key="1">
    <source>
        <dbReference type="SAM" id="Phobius"/>
    </source>
</evidence>
<name>A0ABY7GLE4_9GAMM</name>
<dbReference type="Pfam" id="PF10975">
    <property type="entry name" value="DUF2802"/>
    <property type="match status" value="1"/>
</dbReference>
<sequence length="144" mass="15865">MNEVFLLVTVSAFASLLMVGAIILHRLWRQHSKLKQEVEHLTLQLQGGLKDVAGLCSAAVAVDRRLAANENGVSSLLNALNRQPPEAAQPPVFEEAVQENASQGYEHAIQQIRDGANVDDLVKHCGLTRDEAMLLMRLHGKPRR</sequence>
<feature type="transmembrane region" description="Helical" evidence="1">
    <location>
        <begin position="6"/>
        <end position="28"/>
    </location>
</feature>